<dbReference type="Pfam" id="PF00067">
    <property type="entry name" value="p450"/>
    <property type="match status" value="1"/>
</dbReference>
<comment type="cofactor">
    <cofactor evidence="1">
        <name>heme</name>
        <dbReference type="ChEBI" id="CHEBI:30413"/>
    </cofactor>
</comment>
<gene>
    <name evidence="6" type="ORF">HAX54_009542</name>
</gene>
<keyword evidence="4" id="KW-0560">Oxidoreductase</keyword>
<evidence type="ECO:0008006" key="8">
    <source>
        <dbReference type="Google" id="ProtNLM"/>
    </source>
</evidence>
<dbReference type="EMBL" id="JACEIK010000152">
    <property type="protein sequence ID" value="MCD7451094.1"/>
    <property type="molecule type" value="Genomic_DNA"/>
</dbReference>
<keyword evidence="5" id="KW-0408">Iron</keyword>
<dbReference type="Gene3D" id="1.10.630.10">
    <property type="entry name" value="Cytochrome P450"/>
    <property type="match status" value="1"/>
</dbReference>
<protein>
    <recommendedName>
        <fullName evidence="8">Cytochrome P450</fullName>
    </recommendedName>
</protein>
<dbReference type="SUPFAM" id="SSF48264">
    <property type="entry name" value="Cytochrome P450"/>
    <property type="match status" value="1"/>
</dbReference>
<evidence type="ECO:0000256" key="1">
    <source>
        <dbReference type="ARBA" id="ARBA00001971"/>
    </source>
</evidence>
<organism evidence="6 7">
    <name type="scientific">Datura stramonium</name>
    <name type="common">Jimsonweed</name>
    <name type="synonym">Common thornapple</name>
    <dbReference type="NCBI Taxonomy" id="4076"/>
    <lineage>
        <taxon>Eukaryota</taxon>
        <taxon>Viridiplantae</taxon>
        <taxon>Streptophyta</taxon>
        <taxon>Embryophyta</taxon>
        <taxon>Tracheophyta</taxon>
        <taxon>Spermatophyta</taxon>
        <taxon>Magnoliopsida</taxon>
        <taxon>eudicotyledons</taxon>
        <taxon>Gunneridae</taxon>
        <taxon>Pentapetalae</taxon>
        <taxon>asterids</taxon>
        <taxon>lamiids</taxon>
        <taxon>Solanales</taxon>
        <taxon>Solanaceae</taxon>
        <taxon>Solanoideae</taxon>
        <taxon>Datureae</taxon>
        <taxon>Datura</taxon>
    </lineage>
</organism>
<keyword evidence="7" id="KW-1185">Reference proteome</keyword>
<evidence type="ECO:0000256" key="4">
    <source>
        <dbReference type="ARBA" id="ARBA00023002"/>
    </source>
</evidence>
<evidence type="ECO:0000256" key="2">
    <source>
        <dbReference type="ARBA" id="ARBA00010617"/>
    </source>
</evidence>
<reference evidence="6 7" key="1">
    <citation type="journal article" date="2021" name="BMC Genomics">
        <title>Datura genome reveals duplications of psychoactive alkaloid biosynthetic genes and high mutation rate following tissue culture.</title>
        <authorList>
            <person name="Rajewski A."/>
            <person name="Carter-House D."/>
            <person name="Stajich J."/>
            <person name="Litt A."/>
        </authorList>
    </citation>
    <scope>NUCLEOTIDE SEQUENCE [LARGE SCALE GENOMIC DNA]</scope>
    <source>
        <strain evidence="6">AR-01</strain>
    </source>
</reference>
<evidence type="ECO:0000313" key="7">
    <source>
        <dbReference type="Proteomes" id="UP000823775"/>
    </source>
</evidence>
<comment type="similarity">
    <text evidence="2">Belongs to the cytochrome P450 family.</text>
</comment>
<evidence type="ECO:0000256" key="3">
    <source>
        <dbReference type="ARBA" id="ARBA00022723"/>
    </source>
</evidence>
<accession>A0ABS8RWZ9</accession>
<dbReference type="PANTHER" id="PTHR24296">
    <property type="entry name" value="CYTOCHROME P450"/>
    <property type="match status" value="1"/>
</dbReference>
<dbReference type="InterPro" id="IPR001128">
    <property type="entry name" value="Cyt_P450"/>
</dbReference>
<comment type="caution">
    <text evidence="6">The sequence shown here is derived from an EMBL/GenBank/DDBJ whole genome shotgun (WGS) entry which is preliminary data.</text>
</comment>
<keyword evidence="3" id="KW-0479">Metal-binding</keyword>
<name>A0ABS8RWZ9_DATST</name>
<evidence type="ECO:0000313" key="6">
    <source>
        <dbReference type="EMBL" id="MCD7451094.1"/>
    </source>
</evidence>
<dbReference type="Proteomes" id="UP000823775">
    <property type="component" value="Unassembled WGS sequence"/>
</dbReference>
<evidence type="ECO:0000256" key="5">
    <source>
        <dbReference type="ARBA" id="ARBA00023004"/>
    </source>
</evidence>
<sequence length="100" mass="11488">MGRMEDIWGKDRLEFKPDRWIDENGALKSVSAYKFPVFQAGPRICLGKEMAFTQMKHVLASVLRRFEIKPAVKVEKPIFVPLLTAHMVGGLNVRIHHRNS</sequence>
<proteinExistence type="inferred from homology"/>
<dbReference type="InterPro" id="IPR036396">
    <property type="entry name" value="Cyt_P450_sf"/>
</dbReference>